<evidence type="ECO:0000313" key="12">
    <source>
        <dbReference type="EMBL" id="SOE69107.1"/>
    </source>
</evidence>
<evidence type="ECO:0000256" key="6">
    <source>
        <dbReference type="ARBA" id="ARBA00022967"/>
    </source>
</evidence>
<keyword evidence="4 10" id="KW-1003">Cell membrane</keyword>
<gene>
    <name evidence="12" type="ORF">SAMN06296378_1907</name>
</gene>
<dbReference type="RefSeq" id="WP_097061021.1">
    <property type="nucleotide sequence ID" value="NZ_BMLC01000005.1"/>
</dbReference>
<keyword evidence="7 11" id="KW-1133">Transmembrane helix</keyword>
<evidence type="ECO:0000256" key="10">
    <source>
        <dbReference type="PIRNR" id="PIRNR017385"/>
    </source>
</evidence>
<dbReference type="Proteomes" id="UP000219440">
    <property type="component" value="Unassembled WGS sequence"/>
</dbReference>
<evidence type="ECO:0000256" key="4">
    <source>
        <dbReference type="ARBA" id="ARBA00022475"/>
    </source>
</evidence>
<evidence type="ECO:0000256" key="9">
    <source>
        <dbReference type="ARBA" id="ARBA00047816"/>
    </source>
</evidence>
<evidence type="ECO:0000313" key="13">
    <source>
        <dbReference type="Proteomes" id="UP000219440"/>
    </source>
</evidence>
<comment type="subunit">
    <text evidence="10">Associates with subunits I, II and III to form cytochrome c oxidase.</text>
</comment>
<reference evidence="12 13" key="1">
    <citation type="submission" date="2017-09" db="EMBL/GenBank/DDBJ databases">
        <authorList>
            <person name="Ehlers B."/>
            <person name="Leendertz F.H."/>
        </authorList>
    </citation>
    <scope>NUCLEOTIDE SEQUENCE [LARGE SCALE GENOMIC DNA]</scope>
    <source>
        <strain evidence="12 13">CGMCC 1.05381</strain>
    </source>
</reference>
<evidence type="ECO:0000256" key="3">
    <source>
        <dbReference type="ARBA" id="ARBA00006870"/>
    </source>
</evidence>
<organism evidence="12 13">
    <name type="scientific">Salinibacterium xinjiangense</name>
    <dbReference type="NCBI Taxonomy" id="386302"/>
    <lineage>
        <taxon>Bacteria</taxon>
        <taxon>Bacillati</taxon>
        <taxon>Actinomycetota</taxon>
        <taxon>Actinomycetes</taxon>
        <taxon>Micrococcales</taxon>
        <taxon>Microbacteriaceae</taxon>
        <taxon>Salinibacterium</taxon>
    </lineage>
</organism>
<evidence type="ECO:0000256" key="8">
    <source>
        <dbReference type="ARBA" id="ARBA00023136"/>
    </source>
</evidence>
<dbReference type="EC" id="7.1.1.9" evidence="10"/>
<sequence>MSTNARLFWVLAGFFFAADIAYIVWSLLVSARPAAQTAPQIEWVGAVAIGLTGALSALIAFYIGRIYKSQGGELPEDRLDANIDDGDAEQGFFSPWSWWPIVLASSAALTFLGIAVGPWISFIGVAIFLISIVGWIFEYYRGYFAR</sequence>
<evidence type="ECO:0000256" key="5">
    <source>
        <dbReference type="ARBA" id="ARBA00022692"/>
    </source>
</evidence>
<feature type="transmembrane region" description="Helical" evidence="11">
    <location>
        <begin position="43"/>
        <end position="63"/>
    </location>
</feature>
<evidence type="ECO:0000256" key="7">
    <source>
        <dbReference type="ARBA" id="ARBA00022989"/>
    </source>
</evidence>
<dbReference type="PIRSF" id="PIRSF017385">
    <property type="entry name" value="CtaF"/>
    <property type="match status" value="1"/>
</dbReference>
<comment type="subcellular location">
    <subcellularLocation>
        <location evidence="2">Cell membrane</location>
        <topology evidence="2">Multi-pass membrane protein</topology>
    </subcellularLocation>
</comment>
<evidence type="ECO:0000256" key="2">
    <source>
        <dbReference type="ARBA" id="ARBA00004651"/>
    </source>
</evidence>
<dbReference type="OrthoDB" id="5244617at2"/>
<keyword evidence="6 10" id="KW-1278">Translocase</keyword>
<keyword evidence="13" id="KW-1185">Reference proteome</keyword>
<dbReference type="GO" id="GO:0022900">
    <property type="term" value="P:electron transport chain"/>
    <property type="evidence" value="ECO:0007669"/>
    <property type="project" value="InterPro"/>
</dbReference>
<evidence type="ECO:0000256" key="11">
    <source>
        <dbReference type="SAM" id="Phobius"/>
    </source>
</evidence>
<dbReference type="AlphaFoldDB" id="A0A2C8ZTV3"/>
<dbReference type="InterPro" id="IPR021050">
    <property type="entry name" value="Cyt_c_oxidase_su4_actinobac"/>
</dbReference>
<comment type="similarity">
    <text evidence="3 10">Belongs to the cytochrome c oxidase bacterial subunit CtaF family.</text>
</comment>
<evidence type="ECO:0000256" key="1">
    <source>
        <dbReference type="ARBA" id="ARBA00002536"/>
    </source>
</evidence>
<dbReference type="EMBL" id="OCST01000004">
    <property type="protein sequence ID" value="SOE69107.1"/>
    <property type="molecule type" value="Genomic_DNA"/>
</dbReference>
<comment type="catalytic activity">
    <reaction evidence="9 10">
        <text>4 Fe(II)-[cytochrome c] + O2 + 8 H(+)(in) = 4 Fe(III)-[cytochrome c] + 2 H2O + 4 H(+)(out)</text>
        <dbReference type="Rhea" id="RHEA:11436"/>
        <dbReference type="Rhea" id="RHEA-COMP:10350"/>
        <dbReference type="Rhea" id="RHEA-COMP:14399"/>
        <dbReference type="ChEBI" id="CHEBI:15377"/>
        <dbReference type="ChEBI" id="CHEBI:15378"/>
        <dbReference type="ChEBI" id="CHEBI:15379"/>
        <dbReference type="ChEBI" id="CHEBI:29033"/>
        <dbReference type="ChEBI" id="CHEBI:29034"/>
        <dbReference type="EC" id="7.1.1.9"/>
    </reaction>
</comment>
<dbReference type="GO" id="GO:0004129">
    <property type="term" value="F:cytochrome-c oxidase activity"/>
    <property type="evidence" value="ECO:0007669"/>
    <property type="project" value="UniProtKB-EC"/>
</dbReference>
<name>A0A2C8ZTV3_9MICO</name>
<feature type="transmembrane region" description="Helical" evidence="11">
    <location>
        <begin position="122"/>
        <end position="140"/>
    </location>
</feature>
<feature type="transmembrane region" description="Helical" evidence="11">
    <location>
        <begin position="98"/>
        <end position="116"/>
    </location>
</feature>
<keyword evidence="5 11" id="KW-0812">Transmembrane</keyword>
<comment type="function">
    <text evidence="1 10">Part of cytochrome c oxidase, its function is unknown.</text>
</comment>
<protein>
    <recommendedName>
        <fullName evidence="10">Cytochrome c oxidase polypeptide 4</fullName>
        <ecNumber evidence="10">7.1.1.9</ecNumber>
    </recommendedName>
    <alternativeName>
        <fullName evidence="10">Cytochrome aa3 subunit 4</fullName>
    </alternativeName>
    <alternativeName>
        <fullName evidence="10">Cytochrome c oxidase polypeptide IV</fullName>
    </alternativeName>
</protein>
<feature type="transmembrane region" description="Helical" evidence="11">
    <location>
        <begin position="7"/>
        <end position="31"/>
    </location>
</feature>
<proteinExistence type="inferred from homology"/>
<dbReference type="Pfam" id="PF12270">
    <property type="entry name" value="Cyt_c_ox_IV"/>
    <property type="match status" value="1"/>
</dbReference>
<keyword evidence="8 10" id="KW-0472">Membrane</keyword>
<accession>A0A2C8ZTV3</accession>
<dbReference type="GO" id="GO:0005886">
    <property type="term" value="C:plasma membrane"/>
    <property type="evidence" value="ECO:0007669"/>
    <property type="project" value="UniProtKB-SubCell"/>
</dbReference>